<evidence type="ECO:0008006" key="5">
    <source>
        <dbReference type="Google" id="ProtNLM"/>
    </source>
</evidence>
<organism evidence="1 3">
    <name type="scientific">Campylobacter hyointestinalis subsp. hyointestinalis</name>
    <dbReference type="NCBI Taxonomy" id="91352"/>
    <lineage>
        <taxon>Bacteria</taxon>
        <taxon>Pseudomonadati</taxon>
        <taxon>Campylobacterota</taxon>
        <taxon>Epsilonproteobacteria</taxon>
        <taxon>Campylobacterales</taxon>
        <taxon>Campylobacteraceae</taxon>
        <taxon>Campylobacter</taxon>
    </lineage>
</organism>
<dbReference type="Proteomes" id="UP000239685">
    <property type="component" value="Unassembled WGS sequence"/>
</dbReference>
<protein>
    <recommendedName>
        <fullName evidence="5">DUF177 domain-containing protein</fullName>
    </recommendedName>
</protein>
<accession>A0A0S4SC49</accession>
<dbReference type="EMBL" id="FAVB01000003">
    <property type="protein sequence ID" value="CUU82277.1"/>
    <property type="molecule type" value="Genomic_DNA"/>
</dbReference>
<reference evidence="1 3" key="1">
    <citation type="submission" date="2015-11" db="EMBL/GenBank/DDBJ databases">
        <authorList>
            <consortium name="Pathogen Informatics"/>
        </authorList>
    </citation>
    <scope>NUCLEOTIDE SEQUENCE [LARGE SCALE GENOMIC DNA]</scope>
    <source>
        <strain evidence="1 3">006A-0059</strain>
    </source>
</reference>
<evidence type="ECO:0000313" key="4">
    <source>
        <dbReference type="Proteomes" id="UP000239685"/>
    </source>
</evidence>
<reference evidence="2 4" key="2">
    <citation type="submission" date="2017-06" db="EMBL/GenBank/DDBJ databases">
        <title>Updating the genomic taxonomy and epidemiology of Campylobacter hyointestinalis; discovery in New Zealand farmed ruminants.</title>
        <authorList>
            <person name="Wilkinson D.A."/>
            <person name="Fayaz A."/>
            <person name="Biggs P.J."/>
            <person name="Midwinter A.C."/>
        </authorList>
    </citation>
    <scope>NUCLEOTIDE SEQUENCE [LARGE SCALE GENOMIC DNA]</scope>
    <source>
        <strain evidence="2 4">S1614a</strain>
    </source>
</reference>
<dbReference type="RefSeq" id="WP_034962526.1">
    <property type="nucleotide sequence ID" value="NZ_CBCRTP010000001.1"/>
</dbReference>
<dbReference type="EMBL" id="NIQP01000007">
    <property type="protein sequence ID" value="PPB71185.1"/>
    <property type="molecule type" value="Genomic_DNA"/>
</dbReference>
<evidence type="ECO:0000313" key="1">
    <source>
        <dbReference type="EMBL" id="CUU82277.1"/>
    </source>
</evidence>
<proteinExistence type="predicted"/>
<dbReference type="Proteomes" id="UP000052237">
    <property type="component" value="Unassembled WGS sequence"/>
</dbReference>
<evidence type="ECO:0000313" key="3">
    <source>
        <dbReference type="Proteomes" id="UP000052237"/>
    </source>
</evidence>
<dbReference type="AlphaFoldDB" id="A0A0S4SC49"/>
<comment type="caution">
    <text evidence="1">The sequence shown here is derived from an EMBL/GenBank/DDBJ whole genome shotgun (WGS) entry which is preliminary data.</text>
</comment>
<keyword evidence="3" id="KW-1185">Reference proteome</keyword>
<evidence type="ECO:0000313" key="2">
    <source>
        <dbReference type="EMBL" id="PPB71185.1"/>
    </source>
</evidence>
<name>A0A0S4SC49_CAMHY</name>
<sequence length="121" mass="14166">MKIPFDKITTSLYPFEVIYEDLKFTGNFRKNNPQMVECKAKIFGRLNHYCDRCGKDLILNLDEDIIVNLSNGIYKDLDNVLSDTIEFYDGEIDIDEIFKSEIEAYKSGYFYCDECKILEGE</sequence>
<accession>A0A2S5J5G3</accession>
<gene>
    <name evidence="2" type="ORF">CDQ78_07090</name>
    <name evidence="1" type="ORF">ERS686654_01297</name>
</gene>